<dbReference type="RefSeq" id="WP_209988203.1">
    <property type="nucleotide sequence ID" value="NZ_JBHUKY010000033.1"/>
</dbReference>
<feature type="domain" description="DUF6199" evidence="2">
    <location>
        <begin position="5"/>
        <end position="62"/>
    </location>
</feature>
<gene>
    <name evidence="3" type="ORF">ACFSX3_19385</name>
</gene>
<keyword evidence="1" id="KW-0472">Membrane</keyword>
<dbReference type="InterPro" id="IPR045679">
    <property type="entry name" value="DUF6199"/>
</dbReference>
<evidence type="ECO:0000256" key="1">
    <source>
        <dbReference type="SAM" id="Phobius"/>
    </source>
</evidence>
<dbReference type="EMBL" id="JBHUKY010000033">
    <property type="protein sequence ID" value="MFD2412060.1"/>
    <property type="molecule type" value="Genomic_DNA"/>
</dbReference>
<keyword evidence="1" id="KW-0812">Transmembrane</keyword>
<feature type="transmembrane region" description="Helical" evidence="1">
    <location>
        <begin position="44"/>
        <end position="62"/>
    </location>
</feature>
<name>A0ABW5FDH8_9BACL</name>
<evidence type="ECO:0000313" key="4">
    <source>
        <dbReference type="Proteomes" id="UP001597448"/>
    </source>
</evidence>
<proteinExistence type="predicted"/>
<keyword evidence="4" id="KW-1185">Reference proteome</keyword>
<protein>
    <submittedName>
        <fullName evidence="3">DUF6199 family natural product biosynthesis protein</fullName>
    </submittedName>
</protein>
<dbReference type="Pfam" id="PF19701">
    <property type="entry name" value="DUF6199"/>
    <property type="match status" value="1"/>
</dbReference>
<keyword evidence="1" id="KW-1133">Transmembrane helix</keyword>
<dbReference type="Proteomes" id="UP001597448">
    <property type="component" value="Unassembled WGS sequence"/>
</dbReference>
<sequence length="67" mass="7680">MVVIFAVLFILLAILNIFFPAMGWHMRYGWMVKGDSGPSEAYLIMSRITSVIVLIIFFLFFLPSMFG</sequence>
<evidence type="ECO:0000259" key="2">
    <source>
        <dbReference type="Pfam" id="PF19701"/>
    </source>
</evidence>
<comment type="caution">
    <text evidence="3">The sequence shown here is derived from an EMBL/GenBank/DDBJ whole genome shotgun (WGS) entry which is preliminary data.</text>
</comment>
<organism evidence="3 4">
    <name type="scientific">Paenibacillus rhizoplanae</name>
    <dbReference type="NCBI Taxonomy" id="1917181"/>
    <lineage>
        <taxon>Bacteria</taxon>
        <taxon>Bacillati</taxon>
        <taxon>Bacillota</taxon>
        <taxon>Bacilli</taxon>
        <taxon>Bacillales</taxon>
        <taxon>Paenibacillaceae</taxon>
        <taxon>Paenibacillus</taxon>
    </lineage>
</organism>
<reference evidence="4" key="1">
    <citation type="journal article" date="2019" name="Int. J. Syst. Evol. Microbiol.">
        <title>The Global Catalogue of Microorganisms (GCM) 10K type strain sequencing project: providing services to taxonomists for standard genome sequencing and annotation.</title>
        <authorList>
            <consortium name="The Broad Institute Genomics Platform"/>
            <consortium name="The Broad Institute Genome Sequencing Center for Infectious Disease"/>
            <person name="Wu L."/>
            <person name="Ma J."/>
        </authorList>
    </citation>
    <scope>NUCLEOTIDE SEQUENCE [LARGE SCALE GENOMIC DNA]</scope>
    <source>
        <strain evidence="4">CCM 8725</strain>
    </source>
</reference>
<evidence type="ECO:0000313" key="3">
    <source>
        <dbReference type="EMBL" id="MFD2412060.1"/>
    </source>
</evidence>
<accession>A0ABW5FDH8</accession>